<keyword evidence="3" id="KW-1185">Reference proteome</keyword>
<dbReference type="InterPro" id="IPR002509">
    <property type="entry name" value="NODB_dom"/>
</dbReference>
<feature type="domain" description="NodB homology" evidence="1">
    <location>
        <begin position="10"/>
        <end position="62"/>
    </location>
</feature>
<dbReference type="PROSITE" id="PS51677">
    <property type="entry name" value="NODB"/>
    <property type="match status" value="1"/>
</dbReference>
<dbReference type="Pfam" id="PF01522">
    <property type="entry name" value="Polysacc_deac_1"/>
    <property type="match status" value="1"/>
</dbReference>
<dbReference type="RefSeq" id="WP_127003748.1">
    <property type="nucleotide sequence ID" value="NZ_CP034346.1"/>
</dbReference>
<organism evidence="2 3">
    <name type="scientific">Paenibacillus lutimineralis</name>
    <dbReference type="NCBI Taxonomy" id="2707005"/>
    <lineage>
        <taxon>Bacteria</taxon>
        <taxon>Bacillati</taxon>
        <taxon>Bacillota</taxon>
        <taxon>Bacilli</taxon>
        <taxon>Bacillales</taxon>
        <taxon>Paenibacillaceae</taxon>
        <taxon>Paenibacillus</taxon>
    </lineage>
</organism>
<dbReference type="InterPro" id="IPR011330">
    <property type="entry name" value="Glyco_hydro/deAcase_b/a-brl"/>
</dbReference>
<dbReference type="GO" id="GO:0005975">
    <property type="term" value="P:carbohydrate metabolic process"/>
    <property type="evidence" value="ECO:0007669"/>
    <property type="project" value="InterPro"/>
</dbReference>
<dbReference type="KEGG" id="plut:EI981_27585"/>
<evidence type="ECO:0000313" key="3">
    <source>
        <dbReference type="Proteomes" id="UP000270678"/>
    </source>
</evidence>
<dbReference type="OrthoDB" id="9778320at2"/>
<evidence type="ECO:0000259" key="1">
    <source>
        <dbReference type="PROSITE" id="PS51677"/>
    </source>
</evidence>
<dbReference type="SUPFAM" id="SSF88713">
    <property type="entry name" value="Glycoside hydrolase/deacetylase"/>
    <property type="match status" value="1"/>
</dbReference>
<proteinExistence type="predicted"/>
<dbReference type="AlphaFoldDB" id="A0A3Q9ICY0"/>
<gene>
    <name evidence="2" type="ORF">EI981_27585</name>
</gene>
<accession>A0A3Q9ICY0</accession>
<name>A0A3Q9ICY0_9BACL</name>
<dbReference type="Gene3D" id="3.20.20.370">
    <property type="entry name" value="Glycoside hydrolase/deacetylase"/>
    <property type="match status" value="1"/>
</dbReference>
<sequence>MLASQILLFRSRVGIFDDGYESFYTYAYPALKEVHATGSEFVIGAYIDMFNPDALRDHGRFH</sequence>
<dbReference type="EMBL" id="CP034346">
    <property type="protein sequence ID" value="AZS17827.1"/>
    <property type="molecule type" value="Genomic_DNA"/>
</dbReference>
<dbReference type="GO" id="GO:0016810">
    <property type="term" value="F:hydrolase activity, acting on carbon-nitrogen (but not peptide) bonds"/>
    <property type="evidence" value="ECO:0007669"/>
    <property type="project" value="InterPro"/>
</dbReference>
<evidence type="ECO:0000313" key="2">
    <source>
        <dbReference type="EMBL" id="AZS17827.1"/>
    </source>
</evidence>
<dbReference type="Proteomes" id="UP000270678">
    <property type="component" value="Chromosome"/>
</dbReference>
<protein>
    <recommendedName>
        <fullName evidence="1">NodB homology domain-containing protein</fullName>
    </recommendedName>
</protein>
<reference evidence="3" key="1">
    <citation type="submission" date="2018-12" db="EMBL/GenBank/DDBJ databases">
        <title>Complete genome sequence of Paenibacillus sp. MBLB1234.</title>
        <authorList>
            <person name="Nam Y.-D."/>
            <person name="Kang J."/>
            <person name="Chung W.-H."/>
            <person name="Park Y.S."/>
        </authorList>
    </citation>
    <scope>NUCLEOTIDE SEQUENCE [LARGE SCALE GENOMIC DNA]</scope>
    <source>
        <strain evidence="3">MBLB1234</strain>
    </source>
</reference>